<dbReference type="Proteomes" id="UP000324800">
    <property type="component" value="Unassembled WGS sequence"/>
</dbReference>
<evidence type="ECO:0000313" key="2">
    <source>
        <dbReference type="EMBL" id="KAA6396436.1"/>
    </source>
</evidence>
<evidence type="ECO:0000256" key="1">
    <source>
        <dbReference type="SAM" id="Phobius"/>
    </source>
</evidence>
<evidence type="ECO:0000313" key="3">
    <source>
        <dbReference type="Proteomes" id="UP000324800"/>
    </source>
</evidence>
<dbReference type="PANTHER" id="PTHR42780">
    <property type="entry name" value="SOLEUCYL-TRNA SYNTHETASE"/>
    <property type="match status" value="1"/>
</dbReference>
<feature type="transmembrane region" description="Helical" evidence="1">
    <location>
        <begin position="864"/>
        <end position="884"/>
    </location>
</feature>
<keyword evidence="1" id="KW-0472">Membrane</keyword>
<dbReference type="EMBL" id="SNRW01001428">
    <property type="protein sequence ID" value="KAA6396436.1"/>
    <property type="molecule type" value="Genomic_DNA"/>
</dbReference>
<dbReference type="InterPro" id="IPR017850">
    <property type="entry name" value="Alkaline_phosphatase_core_sf"/>
</dbReference>
<name>A0A5J4WPB8_9EUKA</name>
<organism evidence="2 3">
    <name type="scientific">Streblomastix strix</name>
    <dbReference type="NCBI Taxonomy" id="222440"/>
    <lineage>
        <taxon>Eukaryota</taxon>
        <taxon>Metamonada</taxon>
        <taxon>Preaxostyla</taxon>
        <taxon>Oxymonadida</taxon>
        <taxon>Streblomastigidae</taxon>
        <taxon>Streblomastix</taxon>
    </lineage>
</organism>
<feature type="transmembrane region" description="Helical" evidence="1">
    <location>
        <begin position="686"/>
        <end position="708"/>
    </location>
</feature>
<dbReference type="SUPFAM" id="SSF53649">
    <property type="entry name" value="Alkaline phosphatase-like"/>
    <property type="match status" value="1"/>
</dbReference>
<dbReference type="InterPro" id="IPR023586">
    <property type="entry name" value="Ile-tRNA-ligase_type2"/>
</dbReference>
<reference evidence="2 3" key="1">
    <citation type="submission" date="2019-03" db="EMBL/GenBank/DDBJ databases">
        <title>Single cell metagenomics reveals metabolic interactions within the superorganism composed of flagellate Streblomastix strix and complex community of Bacteroidetes bacteria on its surface.</title>
        <authorList>
            <person name="Treitli S.C."/>
            <person name="Kolisko M."/>
            <person name="Husnik F."/>
            <person name="Keeling P."/>
            <person name="Hampl V."/>
        </authorList>
    </citation>
    <scope>NUCLEOTIDE SEQUENCE [LARGE SCALE GENOMIC DNA]</scope>
    <source>
        <strain evidence="2">ST1C</strain>
    </source>
</reference>
<feature type="transmembrane region" description="Helical" evidence="1">
    <location>
        <begin position="1023"/>
        <end position="1043"/>
    </location>
</feature>
<keyword evidence="1" id="KW-1133">Transmembrane helix</keyword>
<feature type="transmembrane region" description="Helical" evidence="1">
    <location>
        <begin position="603"/>
        <end position="621"/>
    </location>
</feature>
<gene>
    <name evidence="2" type="ORF">EZS28_008036</name>
</gene>
<keyword evidence="1" id="KW-0812">Transmembrane</keyword>
<feature type="transmembrane region" description="Helical" evidence="1">
    <location>
        <begin position="654"/>
        <end position="674"/>
    </location>
</feature>
<feature type="transmembrane region" description="Helical" evidence="1">
    <location>
        <begin position="269"/>
        <end position="290"/>
    </location>
</feature>
<comment type="caution">
    <text evidence="2">The sequence shown here is derived from an EMBL/GenBank/DDBJ whole genome shotgun (WGS) entry which is preliminary data.</text>
</comment>
<proteinExistence type="predicted"/>
<sequence>MDKIELVDKVYREDQIKRQTEDNMHLAEERAILAQFGDEQLRKKADELLKRCQIPCSVLKQIGEDLMKSVVGSEEEKKKIKQIQDYDSQLIKRTFEGKKNINGLDVLCIYVGSIAELEQLAGIKGITDLNEDTTENLGIEYPKGIRQKFHQIKVIFDCQFESGSKPFRQLQIKNGIIVNGIFPISNVNNIPMQMMNCSNYVDVVNCCGDEAIKHYMVSLSAIHANDLTYKDDEGIKVIIRSVLVPWYNSYCMANKSGGSGHKRLIFSKLGCFCFVLLIVCGISVLTYTTIPTFFRLFPKSISPAPLCADNQLEFCQINGRQQFSKFIWFIADGTSYQFVDKLEKHFSDHSKVYITHTERDRYSVELYKAWFAGDVNDRMNNKQLDVETIFRSLDRNGIKSSFIGPMYIMNSVMKDSEFAVLQKVEDVEHFKKEKDVLPWPFFFEEGEEGLNKLQEYLYDVSERNTSFVAYSTVSDNIFHKEYTEYKGKYFPVSAQHGDLILEKIGFMKEWIDNHPDTLLIIASDHGYNEMVDHQCITHGTGLKNNTGWQMLYNPQFTPEKSKEMDSLDVVSTNAHIQLYEAILSFEVPASKKEVYWSNFTTQWFPVIFVLLIFGQIFFIDLKIINGKEEVDGSQSKLISRISHGMFKMSPAKSIILSVIGITMLRFLPFLQMLGFLDGGNEVFMRYVFYAGFNICIFYYYIIPLADWLRNKYKQMKEGQKGFDNKNQEEEQRQSNNGFMRFMHKLWISVSLLCVALFCENSIEDIFYNTNYTLFAPLLIGFSIFNVSQPIHFSVIFVHFMVMRTLILPLVSHYAKQLFKRKQQSYELKKQINEMKDEKTNYSNTSFHSHSFSDALHQLRITDTALSFGCLVVISSIMLFLPQIWMLSIDEDISMTADYTKPWPGTIGYSVNARLGLVGKCIAKAGSLVLIICDDSQPRVQIPIPNPQTPVFSNFNSNTNHFTTADILNSTTEYTNPHKTANFDIQPDEEIAYTPTSLAITMRQNQILLVQVAMLTAFVEIMNLVGSTGFVVISDIAAIVYSLLQKLLRRKSDDDCLNY</sequence>
<dbReference type="OrthoDB" id="17015at2759"/>
<protein>
    <submittedName>
        <fullName evidence="2">Uncharacterized protein</fullName>
    </submittedName>
</protein>
<dbReference type="GO" id="GO:0004822">
    <property type="term" value="F:isoleucine-tRNA ligase activity"/>
    <property type="evidence" value="ECO:0007669"/>
    <property type="project" value="InterPro"/>
</dbReference>
<accession>A0A5J4WPB8</accession>
<dbReference type="GO" id="GO:0006428">
    <property type="term" value="P:isoleucyl-tRNA aminoacylation"/>
    <property type="evidence" value="ECO:0007669"/>
    <property type="project" value="TreeGrafter"/>
</dbReference>
<feature type="transmembrane region" description="Helical" evidence="1">
    <location>
        <begin position="745"/>
        <end position="762"/>
    </location>
</feature>
<dbReference type="AlphaFoldDB" id="A0A5J4WPB8"/>
<dbReference type="PANTHER" id="PTHR42780:SF1">
    <property type="entry name" value="ISOLEUCINE--TRNA LIGASE, CYTOPLASMIC"/>
    <property type="match status" value="1"/>
</dbReference>